<keyword evidence="4" id="KW-0862">Zinc</keyword>
<keyword evidence="3 7" id="KW-0863">Zinc-finger</keyword>
<dbReference type="Proteomes" id="UP000000267">
    <property type="component" value="Unassembled WGS sequence"/>
</dbReference>
<evidence type="ECO:0000256" key="8">
    <source>
        <dbReference type="PROSITE-ProRule" id="PRU01006"/>
    </source>
</evidence>
<evidence type="ECO:0000313" key="10">
    <source>
        <dbReference type="EMBL" id="EDO19345.1"/>
    </source>
</evidence>
<dbReference type="GO" id="GO:0008270">
    <property type="term" value="F:zinc ion binding"/>
    <property type="evidence" value="ECO:0007669"/>
    <property type="project" value="UniProtKB-KW"/>
</dbReference>
<dbReference type="SUPFAM" id="SSF57850">
    <property type="entry name" value="RING/U-box"/>
    <property type="match status" value="1"/>
</dbReference>
<reference evidence="10 11" key="1">
    <citation type="journal article" date="2007" name="Proc. Natl. Acad. Sci. U.S.A.">
        <title>Independent sorting-out of thousands of duplicated gene pairs in two yeast species descended from a whole-genome duplication.</title>
        <authorList>
            <person name="Scannell D.R."/>
            <person name="Frank A.C."/>
            <person name="Conant G.C."/>
            <person name="Byrne K.P."/>
            <person name="Woolfit M."/>
            <person name="Wolfe K.H."/>
        </authorList>
    </citation>
    <scope>NUCLEOTIDE SEQUENCE [LARGE SCALE GENOMIC DNA]</scope>
    <source>
        <strain evidence="11">ATCC 22028 / DSM 70294 / BCRC 21397 / CBS 2163 / NBRC 10782 / NRRL Y-8283 / UCD 57-17</strain>
    </source>
</reference>
<dbReference type="RefSeq" id="XP_001647203.1">
    <property type="nucleotide sequence ID" value="XM_001647153.1"/>
</dbReference>
<sequence>MNVDIEHVQLDFVKGNEDNICSLQVQNNIMCFALRTGELYLVDLETPSKVYGYVVPMLSEGDSSEVLVKIWMNPGGDLLFIKTNFAKYYVCDVSKIFVSGKTDVKKDNSESLILIRKLSKKGCNLKSVCWCDSDSLLLGDIEGHVYYLTLNSHDRSKNTLTIVAKCSDRIDGISWSSNGSCVIASGNKLMYWKTISNDPIKTLKENPQPTESEEFECLTKDVGNRFSSTKDQFACIMSDVIVFGKTVPQNNGKILQNANVLLNVELSESTSTVRDVSLTDFYLILLRGSSLIVVNQLNNEVVFQESTWGKDNERIVGLEADYSQSPPTYWCYSSSNIYEIILEKESQSVWKLLCEQKRIDKALELKDLEPWQRDTILDFKANDLFDEEKFLEAAHYYGLTSCESFSAVVLKLMKTTNNVDSLQIFLTQKLEQLDKNDDVQKLLLSSWILWTYLKKMNIIDKKIDSERVTTHLDLLKEEMQTLKYSLNLFLEKYKTSLEKSLVYQMLETQNRITELLYFANLLQDRHFILDYWIKQENWYESLKVLLQLQDAELIYKYASVLLVNLPETTIRTWMSLKSIDPVKLIPSILTYYSHYSKSSAVQKAETIKENFGLTYLKWYIKENNTKDTILYNTILYMMITGLRSSKKRPEKEEQIVQFLSMYPERYDTNFILRLSLKFETLVVSIFLYSKLELYEDAVDLALENGMTDHAKKVIENIELEYNPKLTKKLWKNVAKSILNDAAGSQDIKHTISQIITESNGILEIKDLLPLFEQFTTIANVKDELIRSLEKHGQSMAQIAEETKLSMKMKQDILKDIEDFKERYEILEPGSSCDRCHKVLQTKKFFVFPCGHNFHSNCLLSELVGSNDIIIKSQVDSLQRKLLKSNSKTHTDELDSLLAKKCPLCSDILINKIDGGVLDNDQEMESWAI</sequence>
<proteinExistence type="inferred from homology"/>
<dbReference type="PhylomeDB" id="A7TEN8"/>
<dbReference type="InParanoid" id="A7TEN8"/>
<dbReference type="AlphaFoldDB" id="A7TEN8"/>
<dbReference type="GO" id="GO:0031901">
    <property type="term" value="C:early endosome membrane"/>
    <property type="evidence" value="ECO:0007669"/>
    <property type="project" value="EnsemblFungi"/>
</dbReference>
<dbReference type="FunCoup" id="A7TEN8">
    <property type="interactions" value="917"/>
</dbReference>
<dbReference type="Pfam" id="PF26148">
    <property type="entry name" value="VPS18_RING_C"/>
    <property type="match status" value="1"/>
</dbReference>
<dbReference type="PANTHER" id="PTHR23323">
    <property type="entry name" value="VACUOLAR PROTEIN SORTING-ASSOCIATED PROTEIN"/>
    <property type="match status" value="1"/>
</dbReference>
<dbReference type="CDD" id="cd16462">
    <property type="entry name" value="RING-H2_Pep3p-like"/>
    <property type="match status" value="1"/>
</dbReference>
<dbReference type="EMBL" id="DS480380">
    <property type="protein sequence ID" value="EDO19345.1"/>
    <property type="molecule type" value="Genomic_DNA"/>
</dbReference>
<dbReference type="InterPro" id="IPR013083">
    <property type="entry name" value="Znf_RING/FYVE/PHD"/>
</dbReference>
<comment type="subcellular location">
    <subcellularLocation>
        <location evidence="6">Endomembrane system</location>
        <topology evidence="6">Peripheral membrane protein</topology>
        <orientation evidence="6">Cytoplasmic side</orientation>
    </subcellularLocation>
</comment>
<evidence type="ECO:0000256" key="2">
    <source>
        <dbReference type="ARBA" id="ARBA00022723"/>
    </source>
</evidence>
<evidence type="ECO:0000256" key="4">
    <source>
        <dbReference type="ARBA" id="ARBA00022833"/>
    </source>
</evidence>
<dbReference type="PROSITE" id="PS50236">
    <property type="entry name" value="CHCR"/>
    <property type="match status" value="1"/>
</dbReference>
<evidence type="ECO:0000259" key="9">
    <source>
        <dbReference type="PROSITE" id="PS50089"/>
    </source>
</evidence>
<dbReference type="GO" id="GO:0030674">
    <property type="term" value="F:protein-macromolecule adaptor activity"/>
    <property type="evidence" value="ECO:0007669"/>
    <property type="project" value="EnsemblFungi"/>
</dbReference>
<accession>A7TEN8</accession>
<evidence type="ECO:0000256" key="3">
    <source>
        <dbReference type="ARBA" id="ARBA00022771"/>
    </source>
</evidence>
<dbReference type="GO" id="GO:0042144">
    <property type="term" value="P:vacuole fusion, non-autophagic"/>
    <property type="evidence" value="ECO:0007669"/>
    <property type="project" value="EnsemblFungi"/>
</dbReference>
<dbReference type="Gene3D" id="2.130.10.10">
    <property type="entry name" value="YVTN repeat-like/Quinoprotein amine dehydrogenase"/>
    <property type="match status" value="1"/>
</dbReference>
<dbReference type="GO" id="GO:0000329">
    <property type="term" value="C:fungal-type vacuole membrane"/>
    <property type="evidence" value="ECO:0007669"/>
    <property type="project" value="EnsemblFungi"/>
</dbReference>
<feature type="repeat" description="CHCR" evidence="8">
    <location>
        <begin position="576"/>
        <end position="742"/>
    </location>
</feature>
<gene>
    <name evidence="10" type="ORF">Kpol_1036p92</name>
</gene>
<dbReference type="GO" id="GO:0005829">
    <property type="term" value="C:cytosol"/>
    <property type="evidence" value="ECO:0007669"/>
    <property type="project" value="GOC"/>
</dbReference>
<organism evidence="11">
    <name type="scientific">Vanderwaltozyma polyspora (strain ATCC 22028 / DSM 70294 / BCRC 21397 / CBS 2163 / NBRC 10782 / NRRL Y-8283 / UCD 57-17)</name>
    <name type="common">Kluyveromyces polysporus</name>
    <dbReference type="NCBI Taxonomy" id="436907"/>
    <lineage>
        <taxon>Eukaryota</taxon>
        <taxon>Fungi</taxon>
        <taxon>Dikarya</taxon>
        <taxon>Ascomycota</taxon>
        <taxon>Saccharomycotina</taxon>
        <taxon>Saccharomycetes</taxon>
        <taxon>Saccharomycetales</taxon>
        <taxon>Saccharomycetaceae</taxon>
        <taxon>Vanderwaltozyma</taxon>
    </lineage>
</organism>
<dbReference type="STRING" id="436907.A7TEN8"/>
<protein>
    <recommendedName>
        <fullName evidence="9">RING-type domain-containing protein</fullName>
    </recommendedName>
</protein>
<dbReference type="GO" id="GO:0045324">
    <property type="term" value="P:late endosome to vacuole transport"/>
    <property type="evidence" value="ECO:0007669"/>
    <property type="project" value="EnsemblFungi"/>
</dbReference>
<dbReference type="PANTHER" id="PTHR23323:SF26">
    <property type="entry name" value="VACUOLAR PROTEIN SORTING-ASSOCIATED PROTEIN 18 HOMOLOG"/>
    <property type="match status" value="1"/>
</dbReference>
<dbReference type="InterPro" id="IPR007810">
    <property type="entry name" value="Pep3/Vps18_beta-prop"/>
</dbReference>
<dbReference type="PROSITE" id="PS50089">
    <property type="entry name" value="ZF_RING_2"/>
    <property type="match status" value="1"/>
</dbReference>
<dbReference type="GO" id="GO:0030897">
    <property type="term" value="C:HOPS complex"/>
    <property type="evidence" value="ECO:0007669"/>
    <property type="project" value="EnsemblFungi"/>
</dbReference>
<keyword evidence="11" id="KW-1185">Reference proteome</keyword>
<dbReference type="eggNOG" id="KOG2034">
    <property type="taxonomic scope" value="Eukaryota"/>
</dbReference>
<keyword evidence="2" id="KW-0479">Metal-binding</keyword>
<dbReference type="Gene3D" id="3.30.40.10">
    <property type="entry name" value="Zinc/RING finger domain, C3HC4 (zinc finger)"/>
    <property type="match status" value="1"/>
</dbReference>
<evidence type="ECO:0000256" key="1">
    <source>
        <dbReference type="ARBA" id="ARBA00010454"/>
    </source>
</evidence>
<name>A7TEN8_VANPO</name>
<dbReference type="GO" id="GO:0006904">
    <property type="term" value="P:vesicle docking involved in exocytosis"/>
    <property type="evidence" value="ECO:0007669"/>
    <property type="project" value="EnsemblFungi"/>
</dbReference>
<dbReference type="GO" id="GO:0033263">
    <property type="term" value="C:CORVET complex"/>
    <property type="evidence" value="ECO:0007669"/>
    <property type="project" value="EnsemblFungi"/>
</dbReference>
<dbReference type="Pfam" id="PF05131">
    <property type="entry name" value="Pep3_Vps18"/>
    <property type="match status" value="1"/>
</dbReference>
<dbReference type="GO" id="GO:0035091">
    <property type="term" value="F:phosphatidylinositol binding"/>
    <property type="evidence" value="ECO:0007669"/>
    <property type="project" value="EnsemblFungi"/>
</dbReference>
<evidence type="ECO:0000256" key="6">
    <source>
        <dbReference type="ARBA" id="ARBA00029433"/>
    </source>
</evidence>
<dbReference type="GO" id="GO:0006886">
    <property type="term" value="P:intracellular protein transport"/>
    <property type="evidence" value="ECO:0007669"/>
    <property type="project" value="UniProtKB-UniRule"/>
</dbReference>
<dbReference type="SMART" id="SM00184">
    <property type="entry name" value="RING"/>
    <property type="match status" value="1"/>
</dbReference>
<dbReference type="SUPFAM" id="SSF50978">
    <property type="entry name" value="WD40 repeat-like"/>
    <property type="match status" value="1"/>
</dbReference>
<evidence type="ECO:0000256" key="5">
    <source>
        <dbReference type="ARBA" id="ARBA00023136"/>
    </source>
</evidence>
<comment type="similarity">
    <text evidence="1">Belongs to the VPS18 family.</text>
</comment>
<dbReference type="GO" id="GO:0032889">
    <property type="term" value="P:regulation of vacuole fusion, non-autophagic"/>
    <property type="evidence" value="ECO:0007669"/>
    <property type="project" value="EnsemblFungi"/>
</dbReference>
<dbReference type="InterPro" id="IPR036322">
    <property type="entry name" value="WD40_repeat_dom_sf"/>
</dbReference>
<keyword evidence="5" id="KW-0472">Membrane</keyword>
<evidence type="ECO:0000313" key="11">
    <source>
        <dbReference type="Proteomes" id="UP000000267"/>
    </source>
</evidence>
<dbReference type="GeneID" id="5547685"/>
<dbReference type="GO" id="GO:0007032">
    <property type="term" value="P:endosome organization"/>
    <property type="evidence" value="ECO:0007669"/>
    <property type="project" value="TreeGrafter"/>
</dbReference>
<dbReference type="HOGENOM" id="CLU_003488_0_0_1"/>
<evidence type="ECO:0000256" key="7">
    <source>
        <dbReference type="PROSITE-ProRule" id="PRU00175"/>
    </source>
</evidence>
<dbReference type="OrthoDB" id="1845386at2759"/>
<feature type="domain" description="RING-type" evidence="9">
    <location>
        <begin position="832"/>
        <end position="905"/>
    </location>
</feature>
<dbReference type="InterPro" id="IPR058919">
    <property type="entry name" value="Pep3/Vps18_RING_C"/>
</dbReference>
<dbReference type="OMA" id="KFFVFPC"/>
<dbReference type="InterPro" id="IPR000547">
    <property type="entry name" value="Clathrin_H-chain/VPS_repeat"/>
</dbReference>
<dbReference type="GO" id="GO:0099022">
    <property type="term" value="P:vesicle tethering"/>
    <property type="evidence" value="ECO:0007669"/>
    <property type="project" value="EnsemblFungi"/>
</dbReference>
<dbReference type="GO" id="GO:0035542">
    <property type="term" value="P:regulation of SNARE complex assembly"/>
    <property type="evidence" value="ECO:0007669"/>
    <property type="project" value="EnsemblFungi"/>
</dbReference>
<dbReference type="KEGG" id="vpo:Kpol_1036p92"/>
<dbReference type="GO" id="GO:0006895">
    <property type="term" value="P:Golgi to endosome transport"/>
    <property type="evidence" value="ECO:0007669"/>
    <property type="project" value="EnsemblFungi"/>
</dbReference>
<dbReference type="InterPro" id="IPR001841">
    <property type="entry name" value="Znf_RING"/>
</dbReference>
<dbReference type="InterPro" id="IPR015943">
    <property type="entry name" value="WD40/YVTN_repeat-like_dom_sf"/>
</dbReference>